<dbReference type="EMBL" id="LQBM01000002">
    <property type="protein sequence ID" value="KUG59594.1"/>
    <property type="molecule type" value="Genomic_DNA"/>
</dbReference>
<accession>A0A0W8II37</accession>
<evidence type="ECO:0000313" key="4">
    <source>
        <dbReference type="Proteomes" id="UP000054023"/>
    </source>
</evidence>
<organism evidence="2 4">
    <name type="scientific">Nesterenkonia jeotgali</name>
    <dbReference type="NCBI Taxonomy" id="317018"/>
    <lineage>
        <taxon>Bacteria</taxon>
        <taxon>Bacillati</taxon>
        <taxon>Actinomycetota</taxon>
        <taxon>Actinomycetes</taxon>
        <taxon>Micrococcales</taxon>
        <taxon>Micrococcaceae</taxon>
        <taxon>Nesterenkonia</taxon>
    </lineage>
</organism>
<reference evidence="3 5" key="3">
    <citation type="submission" date="2020-08" db="EMBL/GenBank/DDBJ databases">
        <title>Sequencing the genomes of 1000 actinobacteria strains.</title>
        <authorList>
            <person name="Klenk H.-P."/>
        </authorList>
    </citation>
    <scope>NUCLEOTIDE SEQUENCE [LARGE SCALE GENOMIC DNA]</scope>
    <source>
        <strain evidence="3 5">DSM 19081</strain>
    </source>
</reference>
<dbReference type="EMBL" id="JACJIH010000001">
    <property type="protein sequence ID" value="MBA8922182.1"/>
    <property type="molecule type" value="Genomic_DNA"/>
</dbReference>
<dbReference type="STRING" id="317018.AVL63_10700"/>
<dbReference type="Proteomes" id="UP000546252">
    <property type="component" value="Unassembled WGS sequence"/>
</dbReference>
<reference evidence="2" key="1">
    <citation type="submission" date="2015-12" db="EMBL/GenBank/DDBJ databases">
        <authorList>
            <person name="Shamseldin A."/>
            <person name="Moawad H."/>
            <person name="Abd El-Rahim W.M."/>
            <person name="Sadowsky M.J."/>
        </authorList>
    </citation>
    <scope>NUCLEOTIDE SEQUENCE [LARGE SCALE GENOMIC DNA]</scope>
    <source>
        <strain evidence="2">CD08_7</strain>
    </source>
</reference>
<comment type="caution">
    <text evidence="2">The sequence shown here is derived from an EMBL/GenBank/DDBJ whole genome shotgun (WGS) entry which is preliminary data.</text>
</comment>
<reference evidence="4" key="2">
    <citation type="submission" date="2015-12" db="EMBL/GenBank/DDBJ databases">
        <authorList>
            <person name="Nair G.R."/>
            <person name="Kaur G."/>
            <person name="Mayilraj S."/>
        </authorList>
    </citation>
    <scope>NUCLEOTIDE SEQUENCE [LARGE SCALE GENOMIC DNA]</scope>
    <source>
        <strain evidence="4">CD08_7</strain>
    </source>
</reference>
<evidence type="ECO:0000313" key="2">
    <source>
        <dbReference type="EMBL" id="KUG59594.1"/>
    </source>
</evidence>
<gene>
    <name evidence="2" type="ORF">AVL63_10700</name>
    <name evidence="3" type="ORF">HNR24_002115</name>
</gene>
<dbReference type="Proteomes" id="UP000054023">
    <property type="component" value="Unassembled WGS sequence"/>
</dbReference>
<evidence type="ECO:0000313" key="5">
    <source>
        <dbReference type="Proteomes" id="UP000546252"/>
    </source>
</evidence>
<sequence>MVSINTAAFTTWELPSSLNAAATQVKAKAESFAAHIESAGTHWAGLQEAYRGPSEATLWAALQPAEASAEYVRNAGALSASALEEFATELQTLIDRRNRLVAEIAAFNTLNAGNSEEELSIVDQGALMRLPGAVESLQQSYEFRVTQCAGLLARIRPGQISDGEFTSSLDGLTNWRTYSGVSGWFDVQTTNTWQGFESSTQVPGRAQPIVVPVEQNARFTGSSTHATLFNSPLGPGLAAAGGAGLTTRITQALKNDHAPGSTWQQRLNAGFPQRFAGGLPGVADYLAWKQTSGPTVKTSFSDPRISHGSDGSVRTEKTVTQTRSSATLGNVINRGATAGGTVLTIGTAAVSFTNEREMRQQELAQQNPAMSDAEINSEATHDAAAFTVGSTGSSILASAAAGAAIGSVVPVGGTAVGFAAGVLTGVVMEAPMLPDLDGDGQRDSVADAFGIGAEKVWDAARTDGVDAIRDAGSSIAEGAEALAEGVSNSKLNPSNWF</sequence>
<dbReference type="AlphaFoldDB" id="A0A0W8II37"/>
<protein>
    <submittedName>
        <fullName evidence="2">Uncharacterized protein</fullName>
    </submittedName>
</protein>
<feature type="region of interest" description="Disordered" evidence="1">
    <location>
        <begin position="296"/>
        <end position="322"/>
    </location>
</feature>
<keyword evidence="4" id="KW-1185">Reference proteome</keyword>
<dbReference type="RefSeq" id="WP_058887829.1">
    <property type="nucleotide sequence ID" value="NZ_BAAAKT010000004.1"/>
</dbReference>
<proteinExistence type="predicted"/>
<name>A0A0W8II37_9MICC</name>
<evidence type="ECO:0000313" key="3">
    <source>
        <dbReference type="EMBL" id="MBA8922182.1"/>
    </source>
</evidence>
<evidence type="ECO:0000256" key="1">
    <source>
        <dbReference type="SAM" id="MobiDB-lite"/>
    </source>
</evidence>